<evidence type="ECO:0000256" key="4">
    <source>
        <dbReference type="ARBA" id="ARBA00022801"/>
    </source>
</evidence>
<dbReference type="GO" id="GO:0003677">
    <property type="term" value="F:DNA binding"/>
    <property type="evidence" value="ECO:0007669"/>
    <property type="project" value="UniProtKB-KW"/>
</dbReference>
<dbReference type="InterPro" id="IPR000212">
    <property type="entry name" value="DNA_helicase_UvrD/REP"/>
</dbReference>
<dbReference type="GO" id="GO:0000725">
    <property type="term" value="P:recombinational repair"/>
    <property type="evidence" value="ECO:0007669"/>
    <property type="project" value="TreeGrafter"/>
</dbReference>
<sequence length="1129" mass="123213">MSRRKPLADQEARDLAVTWTEGPVLVEAGAGTGKTRLLVDRVVHLVESGGARLDAIAAITFTLKAAAELRERVRKGLRDRLGGARDPGARERLRAALEGIDQAQISTIHGFALRLLRERALEAGLAPGAGEVDIVAHEALRDRLWQEWLAERFTRGDEGIEAFLSLGLSLGHLTALRDSLLELPELREGFPRARDLSSGELMERVRACHARWAALADAECLDRSDKAYAEVARVAEWMGALPRASAPDLLRSLWRPSLRLNKKVGSPKRWSGGIKPFRDGYDAFLREACAEAGQEILAGAIASLRDFAGRLGRAAAEEGLLTYQDILHRAVRLVRGSAGARGEFRRRWAHFLVDEFQDTDPLQVELVFLLASGEPCPEDWRGARLAGGGLFLVGDPKQAIYRFRRADIAVYEEAKRIVERSGGKVLAITQNFRSAPGVIQVVNGIFGRLIAKDGDFQAAYIPLEADREEEGPRVLLLAPKDADAKEAQGEEDEAERSSGEEGEAPEAGKPDGAEARRKKEAALLASAVRRLVEDERPEIPAPGGGRRPLGYGDVALLFRARTGYAEYEEAFRAAGVPVVSEGGRGFYDRAEVAAAAAVLRAVLRPADKLALAAALRSPLYGFADTDLARAFMPGLSPSPGWAAAAKEIGELHALRGGMSARALLGEIFRRTRAFELFLSTFQGEQRAANLLKLLDLAFEYEGGGARAAEEFSAFLDAQVALGKKAREPEAEAGGAGAEAVRFMSMHSAKGLEFPVVALADLGGREGFRKRVWLADRSENRVEIGFYEKNGKENIWSVESLGFARAEERERRFWEAEQVRLLYVAATRARDYLMLPLFSDRNDAWALMAKGGVTIEALRKGGFGPVRLLEMETPRAEEPESYFRLPPSAFEPDERKIDEGRRMQAELEGRLAELKAPPAWRPPLAPSRLAEHEEGSRESERYAGADGTGRERSLAFGALAHALLAGVGSIPPGEWEAQARALAREKGLDEAAAREALELIRKGAAGRLLQRAAAAPRAWREFSFFARVEGRLVRGFADLVFEEGEGLVIGDFKTDDAKAGDVPARAARYAPQGAAYALCLEAASGKKVKEVVFSFLRPGAEHAFPVDEAFRERGRRAVREDGQGTPADIC</sequence>
<proteinExistence type="predicted"/>
<name>A0A932HVS2_UNCTE</name>
<evidence type="ECO:0000259" key="16">
    <source>
        <dbReference type="PROSITE" id="PS51198"/>
    </source>
</evidence>
<evidence type="ECO:0000259" key="17">
    <source>
        <dbReference type="PROSITE" id="PS51217"/>
    </source>
</evidence>
<keyword evidence="3" id="KW-0227">DNA damage</keyword>
<dbReference type="SUPFAM" id="SSF52980">
    <property type="entry name" value="Restriction endonuclease-like"/>
    <property type="match status" value="1"/>
</dbReference>
<feature type="compositionally biased region" description="Basic and acidic residues" evidence="15">
    <location>
        <begin position="506"/>
        <end position="516"/>
    </location>
</feature>
<dbReference type="Gene3D" id="3.40.50.300">
    <property type="entry name" value="P-loop containing nucleotide triphosphate hydrolases"/>
    <property type="match status" value="4"/>
</dbReference>
<dbReference type="EMBL" id="JACPUR010000004">
    <property type="protein sequence ID" value="MBI3126584.1"/>
    <property type="molecule type" value="Genomic_DNA"/>
</dbReference>
<evidence type="ECO:0000256" key="15">
    <source>
        <dbReference type="SAM" id="MobiDB-lite"/>
    </source>
</evidence>
<evidence type="ECO:0000256" key="9">
    <source>
        <dbReference type="ARBA" id="ARBA00023204"/>
    </source>
</evidence>
<dbReference type="InterPro" id="IPR038726">
    <property type="entry name" value="PDDEXK_AddAB-type"/>
</dbReference>
<dbReference type="InterPro" id="IPR011604">
    <property type="entry name" value="PDDEXK-like_dom_sf"/>
</dbReference>
<evidence type="ECO:0000256" key="13">
    <source>
        <dbReference type="ARBA" id="ARBA00048988"/>
    </source>
</evidence>
<dbReference type="EC" id="5.6.2.4" evidence="12"/>
<feature type="region of interest" description="Disordered" evidence="15">
    <location>
        <begin position="876"/>
        <end position="896"/>
    </location>
</feature>
<dbReference type="GO" id="GO:0009338">
    <property type="term" value="C:exodeoxyribonuclease V complex"/>
    <property type="evidence" value="ECO:0007669"/>
    <property type="project" value="TreeGrafter"/>
</dbReference>
<reference evidence="18" key="1">
    <citation type="submission" date="2020-07" db="EMBL/GenBank/DDBJ databases">
        <title>Huge and variable diversity of episymbiotic CPR bacteria and DPANN archaea in groundwater ecosystems.</title>
        <authorList>
            <person name="He C.Y."/>
            <person name="Keren R."/>
            <person name="Whittaker M."/>
            <person name="Farag I.F."/>
            <person name="Doudna J."/>
            <person name="Cate J.H.D."/>
            <person name="Banfield J.F."/>
        </authorList>
    </citation>
    <scope>NUCLEOTIDE SEQUENCE</scope>
    <source>
        <strain evidence="18">NC_groundwater_763_Ag_S-0.2um_68_21</strain>
    </source>
</reference>
<evidence type="ECO:0000256" key="8">
    <source>
        <dbReference type="ARBA" id="ARBA00023125"/>
    </source>
</evidence>
<evidence type="ECO:0000256" key="11">
    <source>
        <dbReference type="ARBA" id="ARBA00034617"/>
    </source>
</evidence>
<evidence type="ECO:0000256" key="10">
    <source>
        <dbReference type="ARBA" id="ARBA00023235"/>
    </source>
</evidence>
<dbReference type="Pfam" id="PF00580">
    <property type="entry name" value="UvrD-helicase"/>
    <property type="match status" value="2"/>
</dbReference>
<dbReference type="InterPro" id="IPR014017">
    <property type="entry name" value="DNA_helicase_UvrD-like_C"/>
</dbReference>
<dbReference type="PROSITE" id="PS51198">
    <property type="entry name" value="UVRD_HELICASE_ATP_BIND"/>
    <property type="match status" value="1"/>
</dbReference>
<evidence type="ECO:0000256" key="12">
    <source>
        <dbReference type="ARBA" id="ARBA00034808"/>
    </source>
</evidence>
<dbReference type="GO" id="GO:0005524">
    <property type="term" value="F:ATP binding"/>
    <property type="evidence" value="ECO:0007669"/>
    <property type="project" value="UniProtKB-UniRule"/>
</dbReference>
<feature type="binding site" evidence="14">
    <location>
        <begin position="28"/>
        <end position="35"/>
    </location>
    <ligand>
        <name>ATP</name>
        <dbReference type="ChEBI" id="CHEBI:30616"/>
    </ligand>
</feature>
<comment type="catalytic activity">
    <reaction evidence="13">
        <text>ATP + H2O = ADP + phosphate + H(+)</text>
        <dbReference type="Rhea" id="RHEA:13065"/>
        <dbReference type="ChEBI" id="CHEBI:15377"/>
        <dbReference type="ChEBI" id="CHEBI:15378"/>
        <dbReference type="ChEBI" id="CHEBI:30616"/>
        <dbReference type="ChEBI" id="CHEBI:43474"/>
        <dbReference type="ChEBI" id="CHEBI:456216"/>
        <dbReference type="EC" id="5.6.2.4"/>
    </reaction>
</comment>
<keyword evidence="7 14" id="KW-0067">ATP-binding</keyword>
<dbReference type="InterPro" id="IPR027417">
    <property type="entry name" value="P-loop_NTPase"/>
</dbReference>
<feature type="region of interest" description="Disordered" evidence="15">
    <location>
        <begin position="915"/>
        <end position="946"/>
    </location>
</feature>
<feature type="compositionally biased region" description="Basic and acidic residues" evidence="15">
    <location>
        <begin position="928"/>
        <end position="946"/>
    </location>
</feature>
<keyword evidence="4 14" id="KW-0378">Hydrolase</keyword>
<evidence type="ECO:0000256" key="6">
    <source>
        <dbReference type="ARBA" id="ARBA00022839"/>
    </source>
</evidence>
<comment type="catalytic activity">
    <reaction evidence="11">
        <text>Couples ATP hydrolysis with the unwinding of duplex DNA by translocating in the 3'-5' direction.</text>
        <dbReference type="EC" id="5.6.2.4"/>
    </reaction>
</comment>
<evidence type="ECO:0000256" key="7">
    <source>
        <dbReference type="ARBA" id="ARBA00022840"/>
    </source>
</evidence>
<dbReference type="Proteomes" id="UP000782312">
    <property type="component" value="Unassembled WGS sequence"/>
</dbReference>
<evidence type="ECO:0000313" key="18">
    <source>
        <dbReference type="EMBL" id="MBI3126584.1"/>
    </source>
</evidence>
<dbReference type="Gene3D" id="3.90.320.10">
    <property type="match status" value="1"/>
</dbReference>
<evidence type="ECO:0000256" key="2">
    <source>
        <dbReference type="ARBA" id="ARBA00022741"/>
    </source>
</evidence>
<accession>A0A932HVS2</accession>
<comment type="caution">
    <text evidence="18">The sequence shown here is derived from an EMBL/GenBank/DDBJ whole genome shotgun (WGS) entry which is preliminary data.</text>
</comment>
<keyword evidence="6" id="KW-0269">Exonuclease</keyword>
<evidence type="ECO:0000256" key="3">
    <source>
        <dbReference type="ARBA" id="ARBA00022763"/>
    </source>
</evidence>
<keyword evidence="1" id="KW-0540">Nuclease</keyword>
<protein>
    <recommendedName>
        <fullName evidence="12">DNA 3'-5' helicase</fullName>
        <ecNumber evidence="12">5.6.2.4</ecNumber>
    </recommendedName>
</protein>
<dbReference type="InterPro" id="IPR014016">
    <property type="entry name" value="UvrD-like_ATP-bd"/>
</dbReference>
<dbReference type="InterPro" id="IPR011335">
    <property type="entry name" value="Restrct_endonuc-II-like"/>
</dbReference>
<feature type="domain" description="UvrD-like helicase ATP-binding" evidence="16">
    <location>
        <begin position="7"/>
        <end position="435"/>
    </location>
</feature>
<keyword evidence="8" id="KW-0238">DNA-binding</keyword>
<keyword evidence="10" id="KW-0413">Isomerase</keyword>
<organism evidence="18 19">
    <name type="scientific">Tectimicrobiota bacterium</name>
    <dbReference type="NCBI Taxonomy" id="2528274"/>
    <lineage>
        <taxon>Bacteria</taxon>
        <taxon>Pseudomonadati</taxon>
        <taxon>Nitrospinota/Tectimicrobiota group</taxon>
        <taxon>Candidatus Tectimicrobiota</taxon>
    </lineage>
</organism>
<dbReference type="Gene3D" id="1.10.486.10">
    <property type="entry name" value="PCRA, domain 4"/>
    <property type="match status" value="2"/>
</dbReference>
<gene>
    <name evidence="18" type="ORF">HYZ11_03155</name>
</gene>
<feature type="compositionally biased region" description="Acidic residues" evidence="15">
    <location>
        <begin position="489"/>
        <end position="504"/>
    </location>
</feature>
<dbReference type="Pfam" id="PF13361">
    <property type="entry name" value="UvrD_C"/>
    <property type="match status" value="2"/>
</dbReference>
<evidence type="ECO:0000256" key="1">
    <source>
        <dbReference type="ARBA" id="ARBA00022722"/>
    </source>
</evidence>
<keyword evidence="5 14" id="KW-0347">Helicase</keyword>
<dbReference type="SUPFAM" id="SSF52540">
    <property type="entry name" value="P-loop containing nucleoside triphosphate hydrolases"/>
    <property type="match status" value="1"/>
</dbReference>
<keyword evidence="9" id="KW-0234">DNA repair</keyword>
<dbReference type="PANTHER" id="PTHR11070:SF23">
    <property type="entry name" value="RECBCD ENZYME SUBUNIT RECB"/>
    <property type="match status" value="1"/>
</dbReference>
<dbReference type="Pfam" id="PF12705">
    <property type="entry name" value="PDDEXK_1"/>
    <property type="match status" value="1"/>
</dbReference>
<dbReference type="PANTHER" id="PTHR11070">
    <property type="entry name" value="UVRD / RECB / PCRA DNA HELICASE FAMILY MEMBER"/>
    <property type="match status" value="1"/>
</dbReference>
<evidence type="ECO:0000256" key="14">
    <source>
        <dbReference type="PROSITE-ProRule" id="PRU00560"/>
    </source>
</evidence>
<dbReference type="GO" id="GO:0004527">
    <property type="term" value="F:exonuclease activity"/>
    <property type="evidence" value="ECO:0007669"/>
    <property type="project" value="UniProtKB-KW"/>
</dbReference>
<evidence type="ECO:0000313" key="19">
    <source>
        <dbReference type="Proteomes" id="UP000782312"/>
    </source>
</evidence>
<feature type="region of interest" description="Disordered" evidence="15">
    <location>
        <begin position="478"/>
        <end position="516"/>
    </location>
</feature>
<dbReference type="GO" id="GO:0005829">
    <property type="term" value="C:cytosol"/>
    <property type="evidence" value="ECO:0007669"/>
    <property type="project" value="TreeGrafter"/>
</dbReference>
<dbReference type="PROSITE" id="PS51217">
    <property type="entry name" value="UVRD_HELICASE_CTER"/>
    <property type="match status" value="1"/>
</dbReference>
<feature type="domain" description="UvrD-like helicase C-terminal" evidence="17">
    <location>
        <begin position="474"/>
        <end position="750"/>
    </location>
</feature>
<keyword evidence="2 14" id="KW-0547">Nucleotide-binding</keyword>
<evidence type="ECO:0000256" key="5">
    <source>
        <dbReference type="ARBA" id="ARBA00022806"/>
    </source>
</evidence>
<dbReference type="AlphaFoldDB" id="A0A932HVS2"/>
<dbReference type="GO" id="GO:0043138">
    <property type="term" value="F:3'-5' DNA helicase activity"/>
    <property type="evidence" value="ECO:0007669"/>
    <property type="project" value="UniProtKB-EC"/>
</dbReference>